<evidence type="ECO:0000313" key="2">
    <source>
        <dbReference type="Proteomes" id="UP001148313"/>
    </source>
</evidence>
<dbReference type="EMBL" id="JAPJZH010000028">
    <property type="protein sequence ID" value="MDA4848708.1"/>
    <property type="molecule type" value="Genomic_DNA"/>
</dbReference>
<evidence type="ECO:0000313" key="1">
    <source>
        <dbReference type="EMBL" id="MDA4848708.1"/>
    </source>
</evidence>
<accession>A0ABT4VXH8</accession>
<name>A0ABT4VXH8_9HYPH</name>
<reference evidence="1" key="1">
    <citation type="submission" date="2022-11" db="EMBL/GenBank/DDBJ databases">
        <title>Hoeflea poritis sp. nov., isolated from scleractinian coral Porites lutea.</title>
        <authorList>
            <person name="Zhang G."/>
            <person name="Wei Q."/>
            <person name="Cai L."/>
        </authorList>
    </citation>
    <scope>NUCLEOTIDE SEQUENCE</scope>
    <source>
        <strain evidence="1">E7-10</strain>
    </source>
</reference>
<dbReference type="RefSeq" id="WP_271092582.1">
    <property type="nucleotide sequence ID" value="NZ_JAPJZH010000028.1"/>
</dbReference>
<keyword evidence="2" id="KW-1185">Reference proteome</keyword>
<organism evidence="1 2">
    <name type="scientific">Hoeflea poritis</name>
    <dbReference type="NCBI Taxonomy" id="2993659"/>
    <lineage>
        <taxon>Bacteria</taxon>
        <taxon>Pseudomonadati</taxon>
        <taxon>Pseudomonadota</taxon>
        <taxon>Alphaproteobacteria</taxon>
        <taxon>Hyphomicrobiales</taxon>
        <taxon>Rhizobiaceae</taxon>
        <taxon>Hoeflea</taxon>
    </lineage>
</organism>
<gene>
    <name evidence="1" type="ORF">OOZ53_25350</name>
</gene>
<sequence>MQVHHTLEEYIDAYIDHTEIREEPKSWLFRTDNHLDRTSAWKMVRRRAKPLVWLPPLMQEISDPQVM</sequence>
<proteinExistence type="predicted"/>
<comment type="caution">
    <text evidence="1">The sequence shown here is derived from an EMBL/GenBank/DDBJ whole genome shotgun (WGS) entry which is preliminary data.</text>
</comment>
<dbReference type="Proteomes" id="UP001148313">
    <property type="component" value="Unassembled WGS sequence"/>
</dbReference>
<protein>
    <submittedName>
        <fullName evidence="1">Uncharacterized protein</fullName>
    </submittedName>
</protein>